<evidence type="ECO:0008006" key="3">
    <source>
        <dbReference type="Google" id="ProtNLM"/>
    </source>
</evidence>
<dbReference type="EMBL" id="JBIASD010000004">
    <property type="protein sequence ID" value="MFF3665396.1"/>
    <property type="molecule type" value="Genomic_DNA"/>
</dbReference>
<evidence type="ECO:0000313" key="2">
    <source>
        <dbReference type="Proteomes" id="UP001602013"/>
    </source>
</evidence>
<proteinExistence type="predicted"/>
<sequence length="94" mass="10569">MSSRVVTCADCHRDRPHHAHGKCYLCYQRPNRPVTGVGSGGPGVTKSRDVIAAHLEDLAELMTHETDQLVIAARLGVSWRTIYRYRARLRERAA</sequence>
<name>A0ABW6SKA2_9ACTN</name>
<organism evidence="1 2">
    <name type="scientific">Microtetraspora malaysiensis</name>
    <dbReference type="NCBI Taxonomy" id="161358"/>
    <lineage>
        <taxon>Bacteria</taxon>
        <taxon>Bacillati</taxon>
        <taxon>Actinomycetota</taxon>
        <taxon>Actinomycetes</taxon>
        <taxon>Streptosporangiales</taxon>
        <taxon>Streptosporangiaceae</taxon>
        <taxon>Microtetraspora</taxon>
    </lineage>
</organism>
<keyword evidence="2" id="KW-1185">Reference proteome</keyword>
<dbReference type="Proteomes" id="UP001602013">
    <property type="component" value="Unassembled WGS sequence"/>
</dbReference>
<accession>A0ABW6SKA2</accession>
<evidence type="ECO:0000313" key="1">
    <source>
        <dbReference type="EMBL" id="MFF3665396.1"/>
    </source>
</evidence>
<comment type="caution">
    <text evidence="1">The sequence shown here is derived from an EMBL/GenBank/DDBJ whole genome shotgun (WGS) entry which is preliminary data.</text>
</comment>
<reference evidence="1 2" key="1">
    <citation type="submission" date="2024-10" db="EMBL/GenBank/DDBJ databases">
        <title>The Natural Products Discovery Center: Release of the First 8490 Sequenced Strains for Exploring Actinobacteria Biosynthetic Diversity.</title>
        <authorList>
            <person name="Kalkreuter E."/>
            <person name="Kautsar S.A."/>
            <person name="Yang D."/>
            <person name="Bader C.D."/>
            <person name="Teijaro C.N."/>
            <person name="Fluegel L."/>
            <person name="Davis C.M."/>
            <person name="Simpson J.R."/>
            <person name="Lauterbach L."/>
            <person name="Steele A.D."/>
            <person name="Gui C."/>
            <person name="Meng S."/>
            <person name="Li G."/>
            <person name="Viehrig K."/>
            <person name="Ye F."/>
            <person name="Su P."/>
            <person name="Kiefer A.F."/>
            <person name="Nichols A."/>
            <person name="Cepeda A.J."/>
            <person name="Yan W."/>
            <person name="Fan B."/>
            <person name="Jiang Y."/>
            <person name="Adhikari A."/>
            <person name="Zheng C.-J."/>
            <person name="Schuster L."/>
            <person name="Cowan T.M."/>
            <person name="Smanski M.J."/>
            <person name="Chevrette M.G."/>
            <person name="De Carvalho L.P.S."/>
            <person name="Shen B."/>
        </authorList>
    </citation>
    <scope>NUCLEOTIDE SEQUENCE [LARGE SCALE GENOMIC DNA]</scope>
    <source>
        <strain evidence="1 2">NPDC002173</strain>
    </source>
</reference>
<gene>
    <name evidence="1" type="ORF">ACFYXI_07360</name>
</gene>
<dbReference type="RefSeq" id="WP_387409392.1">
    <property type="nucleotide sequence ID" value="NZ_JBIASD010000004.1"/>
</dbReference>
<protein>
    <recommendedName>
        <fullName evidence="3">DNA binding HTH domain-containing protein</fullName>
    </recommendedName>
</protein>